<dbReference type="Proteomes" id="UP001415857">
    <property type="component" value="Unassembled WGS sequence"/>
</dbReference>
<proteinExistence type="predicted"/>
<sequence>MKRKLYYRFGAKFSPLTVSLRKQSTLHGVCPLANVLAMASLGFRPPQFSEDAAWLPAWLQHPQAKPFDALLKESQTPSEQAFKDLALLQENINDREDAKLISGEDGRFVNCHLFLSGDDNSPVSFSLSSGNVSS</sequence>
<dbReference type="AlphaFoldDB" id="A0AAP0RS86"/>
<organism evidence="1 2">
    <name type="scientific">Liquidambar formosana</name>
    <name type="common">Formosan gum</name>
    <dbReference type="NCBI Taxonomy" id="63359"/>
    <lineage>
        <taxon>Eukaryota</taxon>
        <taxon>Viridiplantae</taxon>
        <taxon>Streptophyta</taxon>
        <taxon>Embryophyta</taxon>
        <taxon>Tracheophyta</taxon>
        <taxon>Spermatophyta</taxon>
        <taxon>Magnoliopsida</taxon>
        <taxon>eudicotyledons</taxon>
        <taxon>Gunneridae</taxon>
        <taxon>Pentapetalae</taxon>
        <taxon>Saxifragales</taxon>
        <taxon>Altingiaceae</taxon>
        <taxon>Liquidambar</taxon>
    </lineage>
</organism>
<comment type="caution">
    <text evidence="1">The sequence shown here is derived from an EMBL/GenBank/DDBJ whole genome shotgun (WGS) entry which is preliminary data.</text>
</comment>
<reference evidence="1 2" key="1">
    <citation type="journal article" date="2024" name="Plant J.">
        <title>Genome sequences and population genomics reveal climatic adaptation and genomic divergence between two closely related sweetgum species.</title>
        <authorList>
            <person name="Xu W.Q."/>
            <person name="Ren C.Q."/>
            <person name="Zhang X.Y."/>
            <person name="Comes H.P."/>
            <person name="Liu X.H."/>
            <person name="Li Y.G."/>
            <person name="Kettle C.J."/>
            <person name="Jalonen R."/>
            <person name="Gaisberger H."/>
            <person name="Ma Y.Z."/>
            <person name="Qiu Y.X."/>
        </authorList>
    </citation>
    <scope>NUCLEOTIDE SEQUENCE [LARGE SCALE GENOMIC DNA]</scope>
    <source>
        <strain evidence="1">Hangzhou</strain>
    </source>
</reference>
<protein>
    <submittedName>
        <fullName evidence="1">Uncharacterized protein</fullName>
    </submittedName>
</protein>
<keyword evidence="2" id="KW-1185">Reference proteome</keyword>
<name>A0AAP0RS86_LIQFO</name>
<evidence type="ECO:0000313" key="2">
    <source>
        <dbReference type="Proteomes" id="UP001415857"/>
    </source>
</evidence>
<evidence type="ECO:0000313" key="1">
    <source>
        <dbReference type="EMBL" id="KAK9283788.1"/>
    </source>
</evidence>
<dbReference type="EMBL" id="JBBPBK010000006">
    <property type="protein sequence ID" value="KAK9283788.1"/>
    <property type="molecule type" value="Genomic_DNA"/>
</dbReference>
<accession>A0AAP0RS86</accession>
<gene>
    <name evidence="1" type="ORF">L1049_012040</name>
</gene>